<proteinExistence type="predicted"/>
<evidence type="ECO:0000256" key="1">
    <source>
        <dbReference type="SAM" id="Phobius"/>
    </source>
</evidence>
<dbReference type="Proteomes" id="UP000640052">
    <property type="component" value="Unassembled WGS sequence"/>
</dbReference>
<evidence type="ECO:0000313" key="3">
    <source>
        <dbReference type="Proteomes" id="UP000640052"/>
    </source>
</evidence>
<evidence type="ECO:0000313" key="2">
    <source>
        <dbReference type="EMBL" id="GIH21818.1"/>
    </source>
</evidence>
<feature type="transmembrane region" description="Helical" evidence="1">
    <location>
        <begin position="64"/>
        <end position="82"/>
    </location>
</feature>
<gene>
    <name evidence="2" type="ORF">Aph01nite_01280</name>
</gene>
<keyword evidence="1" id="KW-1133">Transmembrane helix</keyword>
<name>A0A919Q4M2_9ACTN</name>
<dbReference type="AlphaFoldDB" id="A0A919Q4M2"/>
<keyword evidence="3" id="KW-1185">Reference proteome</keyword>
<sequence>MAIIALMVDIRNSPNNPGTSPPGAPGAGQVPSNVSIVLWAIALMAGILVVSSILAIVTRYGREGGIASIAVAATGYGVWAAIFWEWLAWWALLAALAGCALAWMSVDKLTERVLGK</sequence>
<organism evidence="2 3">
    <name type="scientific">Acrocarpospora phusangensis</name>
    <dbReference type="NCBI Taxonomy" id="1070424"/>
    <lineage>
        <taxon>Bacteria</taxon>
        <taxon>Bacillati</taxon>
        <taxon>Actinomycetota</taxon>
        <taxon>Actinomycetes</taxon>
        <taxon>Streptosporangiales</taxon>
        <taxon>Streptosporangiaceae</taxon>
        <taxon>Acrocarpospora</taxon>
    </lineage>
</organism>
<reference evidence="2" key="1">
    <citation type="submission" date="2021-01" db="EMBL/GenBank/DDBJ databases">
        <title>Whole genome shotgun sequence of Acrocarpospora phusangensis NBRC 108782.</title>
        <authorList>
            <person name="Komaki H."/>
            <person name="Tamura T."/>
        </authorList>
    </citation>
    <scope>NUCLEOTIDE SEQUENCE</scope>
    <source>
        <strain evidence="2">NBRC 108782</strain>
    </source>
</reference>
<comment type="caution">
    <text evidence="2">The sequence shown here is derived from an EMBL/GenBank/DDBJ whole genome shotgun (WGS) entry which is preliminary data.</text>
</comment>
<keyword evidence="1" id="KW-0472">Membrane</keyword>
<keyword evidence="1" id="KW-0812">Transmembrane</keyword>
<accession>A0A919Q4M2</accession>
<feature type="transmembrane region" description="Helical" evidence="1">
    <location>
        <begin position="88"/>
        <end position="106"/>
    </location>
</feature>
<feature type="transmembrane region" description="Helical" evidence="1">
    <location>
        <begin position="36"/>
        <end position="57"/>
    </location>
</feature>
<protein>
    <submittedName>
        <fullName evidence="2">Uncharacterized protein</fullName>
    </submittedName>
</protein>
<dbReference type="EMBL" id="BOOA01000001">
    <property type="protein sequence ID" value="GIH21818.1"/>
    <property type="molecule type" value="Genomic_DNA"/>
</dbReference>